<keyword evidence="1" id="KW-0812">Transmembrane</keyword>
<dbReference type="AlphaFoldDB" id="Q47BA2"/>
<dbReference type="HOGENOM" id="CLU_2408350_0_0_4"/>
<keyword evidence="1" id="KW-1133">Transmembrane helix</keyword>
<gene>
    <name evidence="2" type="ordered locus">Daro_3149</name>
</gene>
<evidence type="ECO:0000256" key="1">
    <source>
        <dbReference type="SAM" id="Phobius"/>
    </source>
</evidence>
<name>Q47BA2_DECAR</name>
<feature type="transmembrane region" description="Helical" evidence="1">
    <location>
        <begin position="39"/>
        <end position="60"/>
    </location>
</feature>
<reference evidence="2" key="1">
    <citation type="submission" date="2005-08" db="EMBL/GenBank/DDBJ databases">
        <title>Complete sequence of Dechloromonas aromatica RCB.</title>
        <authorList>
            <person name="Salinero K.K."/>
            <person name="Copeland A."/>
            <person name="Lucas S."/>
            <person name="Lapidus A."/>
            <person name="Barry K."/>
            <person name="Detter J.C."/>
            <person name="Glavina T."/>
            <person name="Hammon N."/>
            <person name="Israni S."/>
            <person name="Pitluck S."/>
            <person name="Di Bartolo G."/>
            <person name="Trong S."/>
            <person name="Schmutz J."/>
            <person name="Larimer F."/>
            <person name="Land M."/>
            <person name="Ivanova N."/>
            <person name="Richardson P."/>
        </authorList>
    </citation>
    <scope>NUCLEOTIDE SEQUENCE</scope>
    <source>
        <strain evidence="2">RCB</strain>
    </source>
</reference>
<dbReference type="OrthoDB" id="9865378at2"/>
<keyword evidence="1" id="KW-0472">Membrane</keyword>
<dbReference type="EMBL" id="CP000089">
    <property type="protein sequence ID" value="AAZ47879.1"/>
    <property type="molecule type" value="Genomic_DNA"/>
</dbReference>
<evidence type="ECO:0008006" key="3">
    <source>
        <dbReference type="Google" id="ProtNLM"/>
    </source>
</evidence>
<proteinExistence type="predicted"/>
<protein>
    <recommendedName>
        <fullName evidence="3">Transmembrane protein</fullName>
    </recommendedName>
</protein>
<evidence type="ECO:0000313" key="2">
    <source>
        <dbReference type="EMBL" id="AAZ47879.1"/>
    </source>
</evidence>
<accession>Q47BA2</accession>
<sequence>MIRNAVALWRGYVMLVRRLPQATGFMFAARSRWGRAFKVFLFAVGVVLPLGSLIWVLLFWHGNGVLGAYVSGLAGKPAAVHHAPSPLPATAD</sequence>
<dbReference type="KEGG" id="dar:Daro_3149"/>
<organism evidence="2">
    <name type="scientific">Dechloromonas aromatica (strain RCB)</name>
    <dbReference type="NCBI Taxonomy" id="159087"/>
    <lineage>
        <taxon>Bacteria</taxon>
        <taxon>Pseudomonadati</taxon>
        <taxon>Pseudomonadota</taxon>
        <taxon>Betaproteobacteria</taxon>
        <taxon>Rhodocyclales</taxon>
        <taxon>Azonexaceae</taxon>
        <taxon>Dechloromonas</taxon>
    </lineage>
</organism>